<evidence type="ECO:0000313" key="8">
    <source>
        <dbReference type="EMBL" id="TNM97653.1"/>
    </source>
</evidence>
<dbReference type="EMBL" id="SWLE01000007">
    <property type="protein sequence ID" value="TNM97653.1"/>
    <property type="molecule type" value="Genomic_DNA"/>
</dbReference>
<evidence type="ECO:0000256" key="4">
    <source>
        <dbReference type="ARBA" id="ARBA00023069"/>
    </source>
</evidence>
<dbReference type="InterPro" id="IPR019530">
    <property type="entry name" value="Intra-flagellar_transport_57"/>
</dbReference>
<feature type="coiled-coil region" evidence="6">
    <location>
        <begin position="297"/>
        <end position="348"/>
    </location>
</feature>
<reference evidence="8 9" key="1">
    <citation type="submission" date="2019-04" db="EMBL/GenBank/DDBJ databases">
        <title>The sequence and de novo assembly of Takifugu bimaculatus genome using PacBio and Hi-C technologies.</title>
        <authorList>
            <person name="Xu P."/>
            <person name="Liu B."/>
            <person name="Zhou Z."/>
        </authorList>
    </citation>
    <scope>NUCLEOTIDE SEQUENCE [LARGE SCALE GENOMIC DNA]</scope>
    <source>
        <strain evidence="8">TB-2018</strain>
        <tissue evidence="8">Muscle</tissue>
    </source>
</reference>
<evidence type="ECO:0000256" key="6">
    <source>
        <dbReference type="SAM" id="Coils"/>
    </source>
</evidence>
<evidence type="ECO:0000256" key="3">
    <source>
        <dbReference type="ARBA" id="ARBA00020568"/>
    </source>
</evidence>
<dbReference type="AlphaFoldDB" id="A0A4Z2BZT4"/>
<name>A0A4Z2BZT4_9TELE</name>
<dbReference type="PANTHER" id="PTHR16011">
    <property type="entry name" value="IFT57/HIPPI"/>
    <property type="match status" value="1"/>
</dbReference>
<dbReference type="GO" id="GO:1905515">
    <property type="term" value="P:non-motile cilium assembly"/>
    <property type="evidence" value="ECO:0007669"/>
    <property type="project" value="TreeGrafter"/>
</dbReference>
<keyword evidence="5" id="KW-0966">Cell projection</keyword>
<gene>
    <name evidence="8" type="ORF">fugu_013899</name>
</gene>
<evidence type="ECO:0000256" key="2">
    <source>
        <dbReference type="ARBA" id="ARBA00009415"/>
    </source>
</evidence>
<comment type="subcellular location">
    <subcellularLocation>
        <location evidence="1">Cell projection</location>
        <location evidence="1">Cilium</location>
    </subcellularLocation>
</comment>
<dbReference type="Proteomes" id="UP000516260">
    <property type="component" value="Chromosome 15"/>
</dbReference>
<comment type="similarity">
    <text evidence="2">Belongs to the IFT57 family.</text>
</comment>
<dbReference type="GO" id="GO:0005929">
    <property type="term" value="C:cilium"/>
    <property type="evidence" value="ECO:0007669"/>
    <property type="project" value="UniProtKB-SubCell"/>
</dbReference>
<comment type="caution">
    <text evidence="8">The sequence shown here is derived from an EMBL/GenBank/DDBJ whole genome shotgun (WGS) entry which is preliminary data.</text>
</comment>
<evidence type="ECO:0000256" key="5">
    <source>
        <dbReference type="ARBA" id="ARBA00023273"/>
    </source>
</evidence>
<evidence type="ECO:0000256" key="1">
    <source>
        <dbReference type="ARBA" id="ARBA00004138"/>
    </source>
</evidence>
<accession>A0A4Z2BZT4</accession>
<protein>
    <recommendedName>
        <fullName evidence="3">Intraflagellar transport protein 57 homolog</fullName>
    </recommendedName>
</protein>
<organism evidence="8 9">
    <name type="scientific">Takifugu bimaculatus</name>
    <dbReference type="NCBI Taxonomy" id="433685"/>
    <lineage>
        <taxon>Eukaryota</taxon>
        <taxon>Metazoa</taxon>
        <taxon>Chordata</taxon>
        <taxon>Craniata</taxon>
        <taxon>Vertebrata</taxon>
        <taxon>Euteleostomi</taxon>
        <taxon>Actinopterygii</taxon>
        <taxon>Neopterygii</taxon>
        <taxon>Teleostei</taxon>
        <taxon>Neoteleostei</taxon>
        <taxon>Acanthomorphata</taxon>
        <taxon>Eupercaria</taxon>
        <taxon>Tetraodontiformes</taxon>
        <taxon>Tetradontoidea</taxon>
        <taxon>Tetraodontidae</taxon>
        <taxon>Takifugu</taxon>
    </lineage>
</organism>
<feature type="region of interest" description="Disordered" evidence="7">
    <location>
        <begin position="197"/>
        <end position="217"/>
    </location>
</feature>
<dbReference type="GO" id="GO:0005815">
    <property type="term" value="C:microtubule organizing center"/>
    <property type="evidence" value="ECO:0007669"/>
    <property type="project" value="TreeGrafter"/>
</dbReference>
<sequence>MAEDGRRADGEDRGPGAAYGGFAVMEGLLEKLKLLDYEEQVLAKHNSAKSLSRHYFVSSPHIGSNPGEQFYLFTITAAWLINTAGRPFPEPLEYDEPTTTVSNILAELRAFGVKVDFPPSKLKSGSGEHVCFVLDRLAEEALKRTGFSFRRPKYPTETTEEESIVEDDAELTLSRAEEEAIEADDDEDVLDLDTLKLQTSEPEGALRADDAPESAGDAAEWNLEVERVLTQLRVSTRTHNKQWRSHLEQMHQHNQAISSLTEDSKSFLTRLQQDLSKAVEKVSSREKYISKQLEPLIQEYRSVRARLQQEQERYQQTNARVMEKRQELREISDEVKKIEQEIKDRDSSMSDGAPVVRIRRSLTRLKQEVVQMDVRTGVVQHALLLSRLKEKSNMTRDMLATNIT</sequence>
<keyword evidence="9" id="KW-1185">Reference proteome</keyword>
<keyword evidence="4" id="KW-0969">Cilium</keyword>
<dbReference type="GO" id="GO:0042073">
    <property type="term" value="P:intraciliary transport"/>
    <property type="evidence" value="ECO:0007669"/>
    <property type="project" value="TreeGrafter"/>
</dbReference>
<evidence type="ECO:0000313" key="9">
    <source>
        <dbReference type="Proteomes" id="UP000516260"/>
    </source>
</evidence>
<dbReference type="PANTHER" id="PTHR16011:SF0">
    <property type="entry name" value="INTRAFLAGELLAR TRANSPORT PROTEIN 57 HOMOLOG"/>
    <property type="match status" value="1"/>
</dbReference>
<evidence type="ECO:0000256" key="7">
    <source>
        <dbReference type="SAM" id="MobiDB-lite"/>
    </source>
</evidence>
<dbReference type="Pfam" id="PF10498">
    <property type="entry name" value="IFT57"/>
    <property type="match status" value="1"/>
</dbReference>
<proteinExistence type="inferred from homology"/>
<dbReference type="GO" id="GO:0030992">
    <property type="term" value="C:intraciliary transport particle B"/>
    <property type="evidence" value="ECO:0007669"/>
    <property type="project" value="TreeGrafter"/>
</dbReference>
<dbReference type="GO" id="GO:0005794">
    <property type="term" value="C:Golgi apparatus"/>
    <property type="evidence" value="ECO:0007669"/>
    <property type="project" value="TreeGrafter"/>
</dbReference>
<keyword evidence="6" id="KW-0175">Coiled coil</keyword>